<name>A0A6J4U8F9_9BACT</name>
<dbReference type="SMART" id="SM00883">
    <property type="entry name" value="Cpn10"/>
    <property type="match status" value="1"/>
</dbReference>
<dbReference type="PROSITE" id="PS00681">
    <property type="entry name" value="CHAPERONINS_CPN10"/>
    <property type="match status" value="1"/>
</dbReference>
<keyword evidence="3" id="KW-0963">Cytoplasm</keyword>
<evidence type="ECO:0000256" key="3">
    <source>
        <dbReference type="HAMAP-Rule" id="MF_00580"/>
    </source>
</evidence>
<evidence type="ECO:0000256" key="1">
    <source>
        <dbReference type="ARBA" id="ARBA00006975"/>
    </source>
</evidence>
<comment type="similarity">
    <text evidence="1 3 4">Belongs to the GroES chaperonin family.</text>
</comment>
<dbReference type="NCBIfam" id="NF001527">
    <property type="entry name" value="PRK00364.1-2"/>
    <property type="match status" value="1"/>
</dbReference>
<dbReference type="FunFam" id="2.30.33.40:FF:000001">
    <property type="entry name" value="10 kDa chaperonin"/>
    <property type="match status" value="1"/>
</dbReference>
<dbReference type="GO" id="GO:0044183">
    <property type="term" value="F:protein folding chaperone"/>
    <property type="evidence" value="ECO:0007669"/>
    <property type="project" value="InterPro"/>
</dbReference>
<dbReference type="NCBIfam" id="NF001531">
    <property type="entry name" value="PRK00364.2-2"/>
    <property type="match status" value="1"/>
</dbReference>
<evidence type="ECO:0000313" key="6">
    <source>
        <dbReference type="EMBL" id="CAA9541701.1"/>
    </source>
</evidence>
<proteinExistence type="inferred from homology"/>
<keyword evidence="6" id="KW-0346">Stress response</keyword>
<dbReference type="PANTHER" id="PTHR10772">
    <property type="entry name" value="10 KDA HEAT SHOCK PROTEIN"/>
    <property type="match status" value="1"/>
</dbReference>
<dbReference type="InterPro" id="IPR011032">
    <property type="entry name" value="GroES-like_sf"/>
</dbReference>
<dbReference type="PRINTS" id="PR00297">
    <property type="entry name" value="CHAPERONIN10"/>
</dbReference>
<dbReference type="Pfam" id="PF00166">
    <property type="entry name" value="Cpn10"/>
    <property type="match status" value="1"/>
</dbReference>
<evidence type="ECO:0000256" key="5">
    <source>
        <dbReference type="SAM" id="MobiDB-lite"/>
    </source>
</evidence>
<dbReference type="AlphaFoldDB" id="A0A6J4U8F9"/>
<protein>
    <recommendedName>
        <fullName evidence="3">Co-chaperonin GroES</fullName>
    </recommendedName>
    <alternativeName>
        <fullName evidence="3">10 kDa chaperonin</fullName>
    </alternativeName>
    <alternativeName>
        <fullName evidence="3">Chaperonin-10</fullName>
        <shortName evidence="3">Cpn10</shortName>
    </alternativeName>
</protein>
<comment type="subunit">
    <text evidence="3">Heptamer of 7 subunits arranged in a ring. Interacts with the chaperonin GroEL.</text>
</comment>
<organism evidence="6">
    <name type="scientific">uncultured Thermomicrobiales bacterium</name>
    <dbReference type="NCBI Taxonomy" id="1645740"/>
    <lineage>
        <taxon>Bacteria</taxon>
        <taxon>Pseudomonadati</taxon>
        <taxon>Thermomicrobiota</taxon>
        <taxon>Thermomicrobia</taxon>
        <taxon>Thermomicrobiales</taxon>
        <taxon>environmental samples</taxon>
    </lineage>
</organism>
<evidence type="ECO:0000256" key="2">
    <source>
        <dbReference type="ARBA" id="ARBA00023186"/>
    </source>
</evidence>
<dbReference type="InterPro" id="IPR018369">
    <property type="entry name" value="Chaprnonin_Cpn10_CS"/>
</dbReference>
<comment type="subcellular location">
    <subcellularLocation>
        <location evidence="3">Cytoplasm</location>
    </subcellularLocation>
</comment>
<dbReference type="PANTHER" id="PTHR10772:SF58">
    <property type="entry name" value="CO-CHAPERONIN GROES"/>
    <property type="match status" value="1"/>
</dbReference>
<dbReference type="InterPro" id="IPR020818">
    <property type="entry name" value="Chaperonin_GroES"/>
</dbReference>
<dbReference type="SUPFAM" id="SSF50129">
    <property type="entry name" value="GroES-like"/>
    <property type="match status" value="1"/>
</dbReference>
<dbReference type="EMBL" id="CADCWK010000007">
    <property type="protein sequence ID" value="CAA9541701.1"/>
    <property type="molecule type" value="Genomic_DNA"/>
</dbReference>
<evidence type="ECO:0000256" key="4">
    <source>
        <dbReference type="RuleBase" id="RU000535"/>
    </source>
</evidence>
<dbReference type="Gene3D" id="2.30.33.40">
    <property type="entry name" value="GroES chaperonin"/>
    <property type="match status" value="1"/>
</dbReference>
<dbReference type="NCBIfam" id="NF001530">
    <property type="entry name" value="PRK00364.1-6"/>
    <property type="match status" value="1"/>
</dbReference>
<dbReference type="InterPro" id="IPR037124">
    <property type="entry name" value="Chaperonin_GroES_sf"/>
</dbReference>
<dbReference type="GO" id="GO:0005737">
    <property type="term" value="C:cytoplasm"/>
    <property type="evidence" value="ECO:0007669"/>
    <property type="project" value="UniProtKB-SubCell"/>
</dbReference>
<dbReference type="CDD" id="cd00320">
    <property type="entry name" value="cpn10"/>
    <property type="match status" value="1"/>
</dbReference>
<gene>
    <name evidence="3" type="primary">groES</name>
    <name evidence="3" type="synonym">groS</name>
    <name evidence="6" type="ORF">AVDCRST_MAG33-77</name>
</gene>
<dbReference type="GO" id="GO:0046872">
    <property type="term" value="F:metal ion binding"/>
    <property type="evidence" value="ECO:0007669"/>
    <property type="project" value="TreeGrafter"/>
</dbReference>
<dbReference type="HAMAP" id="MF_00580">
    <property type="entry name" value="CH10"/>
    <property type="match status" value="1"/>
</dbReference>
<dbReference type="NCBIfam" id="NF001533">
    <property type="entry name" value="PRK00364.2-4"/>
    <property type="match status" value="1"/>
</dbReference>
<comment type="function">
    <text evidence="3 4">Together with the chaperonin GroEL, plays an essential role in assisting protein folding. The GroEL-GroES system forms a nano-cage that allows encapsulation of the non-native substrate proteins and provides a physical environment optimized to promote and accelerate protein folding. GroES binds to the apical surface of the GroEL ring, thereby capping the opening of the GroEL channel.</text>
</comment>
<reference evidence="6" key="1">
    <citation type="submission" date="2020-02" db="EMBL/GenBank/DDBJ databases">
        <authorList>
            <person name="Meier V. D."/>
        </authorList>
    </citation>
    <scope>NUCLEOTIDE SEQUENCE</scope>
    <source>
        <strain evidence="6">AVDCRST_MAG33</strain>
    </source>
</reference>
<dbReference type="GO" id="GO:0051082">
    <property type="term" value="F:unfolded protein binding"/>
    <property type="evidence" value="ECO:0007669"/>
    <property type="project" value="TreeGrafter"/>
</dbReference>
<dbReference type="NCBIfam" id="NF001534">
    <property type="entry name" value="PRK00364.2-5"/>
    <property type="match status" value="1"/>
</dbReference>
<dbReference type="GO" id="GO:0005524">
    <property type="term" value="F:ATP binding"/>
    <property type="evidence" value="ECO:0007669"/>
    <property type="project" value="InterPro"/>
</dbReference>
<keyword evidence="2 3" id="KW-0143">Chaperone</keyword>
<sequence>MTETVDVASKLRPLADKLVVRPAGREETTRGGIIVPDTAKEKPQRGTIVAAGEGRKDDDGERITLDVQVGDKVLFAKYAGTEFKLEDEDLIILSEKDILAVITD</sequence>
<feature type="region of interest" description="Disordered" evidence="5">
    <location>
        <begin position="23"/>
        <end position="46"/>
    </location>
</feature>
<dbReference type="GO" id="GO:0051087">
    <property type="term" value="F:protein-folding chaperone binding"/>
    <property type="evidence" value="ECO:0007669"/>
    <property type="project" value="TreeGrafter"/>
</dbReference>
<accession>A0A6J4U8F9</accession>